<gene>
    <name evidence="2" type="ORF">K4A83_01750</name>
</gene>
<feature type="compositionally biased region" description="Polar residues" evidence="1">
    <location>
        <begin position="86"/>
        <end position="105"/>
    </location>
</feature>
<comment type="caution">
    <text evidence="2">The sequence shown here is derived from an EMBL/GenBank/DDBJ whole genome shotgun (WGS) entry which is preliminary data.</text>
</comment>
<proteinExistence type="predicted"/>
<dbReference type="EMBL" id="JAIHOM010000005">
    <property type="protein sequence ID" value="MCW6034999.1"/>
    <property type="molecule type" value="Genomic_DNA"/>
</dbReference>
<feature type="region of interest" description="Disordered" evidence="1">
    <location>
        <begin position="1"/>
        <end position="22"/>
    </location>
</feature>
<reference evidence="2 3" key="1">
    <citation type="submission" date="2021-08" db="EMBL/GenBank/DDBJ databases">
        <title>Draft genome sequence of Spirulina subsalsa with high tolerance to salinity and hype-accumulation of phycocyanin.</title>
        <authorList>
            <person name="Pei H."/>
            <person name="Jiang L."/>
        </authorList>
    </citation>
    <scope>NUCLEOTIDE SEQUENCE [LARGE SCALE GENOMIC DNA]</scope>
    <source>
        <strain evidence="2 3">FACHB-351</strain>
    </source>
</reference>
<name>A0ABT3L0H3_9CYAN</name>
<evidence type="ECO:0000256" key="1">
    <source>
        <dbReference type="SAM" id="MobiDB-lite"/>
    </source>
</evidence>
<keyword evidence="3" id="KW-1185">Reference proteome</keyword>
<evidence type="ECO:0000313" key="3">
    <source>
        <dbReference type="Proteomes" id="UP001526426"/>
    </source>
</evidence>
<sequence>MAGLFGLFGGKKNQDSEAGSAEQSGAFFLDADSAKTLGNTEFMRRRNTIKRTFPGVRGQKGFAVVKEVSSSEEVDLSSGTPKVVTSADNSTPAASEPNSSVTPTRRASDNKMDMFRQMAKDMKR</sequence>
<dbReference type="RefSeq" id="WP_265262659.1">
    <property type="nucleotide sequence ID" value="NZ_JAIHOM010000005.1"/>
</dbReference>
<organism evidence="2 3">
    <name type="scientific">Spirulina subsalsa FACHB-351</name>
    <dbReference type="NCBI Taxonomy" id="234711"/>
    <lineage>
        <taxon>Bacteria</taxon>
        <taxon>Bacillati</taxon>
        <taxon>Cyanobacteriota</taxon>
        <taxon>Cyanophyceae</taxon>
        <taxon>Spirulinales</taxon>
        <taxon>Spirulinaceae</taxon>
        <taxon>Spirulina</taxon>
    </lineage>
</organism>
<feature type="region of interest" description="Disordered" evidence="1">
    <location>
        <begin position="67"/>
        <end position="124"/>
    </location>
</feature>
<evidence type="ECO:0000313" key="2">
    <source>
        <dbReference type="EMBL" id="MCW6034999.1"/>
    </source>
</evidence>
<dbReference type="Proteomes" id="UP001526426">
    <property type="component" value="Unassembled WGS sequence"/>
</dbReference>
<feature type="compositionally biased region" description="Basic and acidic residues" evidence="1">
    <location>
        <begin position="106"/>
        <end position="124"/>
    </location>
</feature>
<protein>
    <submittedName>
        <fullName evidence="2">Uncharacterized protein</fullName>
    </submittedName>
</protein>
<accession>A0ABT3L0H3</accession>